<dbReference type="RefSeq" id="WP_146534189.1">
    <property type="nucleotide sequence ID" value="NZ_SJPX01000002.1"/>
</dbReference>
<evidence type="ECO:0000256" key="6">
    <source>
        <dbReference type="ARBA" id="ARBA00022840"/>
    </source>
</evidence>
<dbReference type="CDD" id="cd07346">
    <property type="entry name" value="ABC_6TM_exporters"/>
    <property type="match status" value="1"/>
</dbReference>
<dbReference type="SUPFAM" id="SSF52540">
    <property type="entry name" value="P-loop containing nucleoside triphosphate hydrolases"/>
    <property type="match status" value="1"/>
</dbReference>
<feature type="transmembrane region" description="Helical" evidence="9">
    <location>
        <begin position="86"/>
        <end position="109"/>
    </location>
</feature>
<dbReference type="OrthoDB" id="9762778at2"/>
<evidence type="ECO:0000313" key="13">
    <source>
        <dbReference type="Proteomes" id="UP000317977"/>
    </source>
</evidence>
<dbReference type="AlphaFoldDB" id="A0A5C6F2W4"/>
<dbReference type="GO" id="GO:0005524">
    <property type="term" value="F:ATP binding"/>
    <property type="evidence" value="ECO:0007669"/>
    <property type="project" value="UniProtKB-KW"/>
</dbReference>
<gene>
    <name evidence="12" type="ORF">Poly59_24470</name>
</gene>
<sequence>MSNAAFPPMVRVVRDPEADAEAKQRPLSMALVRRLWALMKPHTRKRNLLTVLVVLRSMQLPALAWAIGAVINGPITRGTQADGGQFFAIVMGAVGVLILAAITQVTFIYRQRLALELGESVVHDLRGQVYEHLQQMPMQYYAKTKTGRIISRITSDCDSVRVGVQDVLFVSMVQAGQMVGAALVMAWYDLPLLAVVVAMSPVMWLIGRVMRSRLSKAYREVQESFSRVTATIAESVAVIRVTQALAREDVNADLFRELTSDHAQYNMNTVRAGGQLMPLLELTGQVSMGLVLVVGAYRAIVVADPMPVGDLIQFWFLVGLFFSPIQVLGNQYNQALAAMAGAERVFRLLDTPPAWTDVDNACELPPGVRGDLSVENVTFAYEPGRPVLRDISFSAPAGSMIALVGETGSGKSTLTNMIARYYLPDSGIVKIDGYDIRQLTSKSLAHVVSVVPQQNYLFTGTVGENIIAGRDGATADDAIAALRSLDCEWLIDDLPEGLNTQAGSRGGRVSLGQRQLICFARAVVANPRILILDEATSAVDTMTEVRIQHALERLLESRTSIVVAHRLSTIKSADQILVFDHGQIIERGSHDELLDQSGTYATLYERFVSQSIPQSRSR</sequence>
<dbReference type="EMBL" id="SJPX01000002">
    <property type="protein sequence ID" value="TWU56143.1"/>
    <property type="molecule type" value="Genomic_DNA"/>
</dbReference>
<dbReference type="InterPro" id="IPR027417">
    <property type="entry name" value="P-loop_NTPase"/>
</dbReference>
<dbReference type="InterPro" id="IPR039421">
    <property type="entry name" value="Type_1_exporter"/>
</dbReference>
<dbReference type="Pfam" id="PF00664">
    <property type="entry name" value="ABC_membrane"/>
    <property type="match status" value="1"/>
</dbReference>
<dbReference type="PANTHER" id="PTHR43394:SF1">
    <property type="entry name" value="ATP-BINDING CASSETTE SUB-FAMILY B MEMBER 10, MITOCHONDRIAL"/>
    <property type="match status" value="1"/>
</dbReference>
<accession>A0A5C6F2W4</accession>
<keyword evidence="8 9" id="KW-0472">Membrane</keyword>
<feature type="transmembrane region" description="Helical" evidence="9">
    <location>
        <begin position="312"/>
        <end position="329"/>
    </location>
</feature>
<dbReference type="InterPro" id="IPR036640">
    <property type="entry name" value="ABC1_TM_sf"/>
</dbReference>
<dbReference type="SMART" id="SM00382">
    <property type="entry name" value="AAA"/>
    <property type="match status" value="1"/>
</dbReference>
<keyword evidence="2" id="KW-0813">Transport</keyword>
<feature type="transmembrane region" description="Helical" evidence="9">
    <location>
        <begin position="279"/>
        <end position="300"/>
    </location>
</feature>
<dbReference type="GO" id="GO:0016887">
    <property type="term" value="F:ATP hydrolysis activity"/>
    <property type="evidence" value="ECO:0007669"/>
    <property type="project" value="InterPro"/>
</dbReference>
<evidence type="ECO:0000259" key="10">
    <source>
        <dbReference type="PROSITE" id="PS50893"/>
    </source>
</evidence>
<dbReference type="CDD" id="cd03254">
    <property type="entry name" value="ABCC_Glucan_exporter_like"/>
    <property type="match status" value="1"/>
</dbReference>
<evidence type="ECO:0000256" key="4">
    <source>
        <dbReference type="ARBA" id="ARBA00022692"/>
    </source>
</evidence>
<dbReference type="SUPFAM" id="SSF90123">
    <property type="entry name" value="ABC transporter transmembrane region"/>
    <property type="match status" value="1"/>
</dbReference>
<evidence type="ECO:0000256" key="9">
    <source>
        <dbReference type="SAM" id="Phobius"/>
    </source>
</evidence>
<proteinExistence type="predicted"/>
<keyword evidence="6 12" id="KW-0067">ATP-binding</keyword>
<dbReference type="GO" id="GO:0015421">
    <property type="term" value="F:ABC-type oligopeptide transporter activity"/>
    <property type="evidence" value="ECO:0007669"/>
    <property type="project" value="TreeGrafter"/>
</dbReference>
<evidence type="ECO:0000259" key="11">
    <source>
        <dbReference type="PROSITE" id="PS50929"/>
    </source>
</evidence>
<evidence type="ECO:0000256" key="1">
    <source>
        <dbReference type="ARBA" id="ARBA00004651"/>
    </source>
</evidence>
<name>A0A5C6F2W4_9BACT</name>
<feature type="transmembrane region" description="Helical" evidence="9">
    <location>
        <begin position="167"/>
        <end position="186"/>
    </location>
</feature>
<feature type="transmembrane region" description="Helical" evidence="9">
    <location>
        <begin position="48"/>
        <end position="71"/>
    </location>
</feature>
<keyword evidence="4 9" id="KW-0812">Transmembrane</keyword>
<protein>
    <submittedName>
        <fullName evidence="12">Putative ABC transporter ATP-binding protein</fullName>
    </submittedName>
</protein>
<comment type="subcellular location">
    <subcellularLocation>
        <location evidence="1">Cell membrane</location>
        <topology evidence="1">Multi-pass membrane protein</topology>
    </subcellularLocation>
</comment>
<dbReference type="Proteomes" id="UP000317977">
    <property type="component" value="Unassembled WGS sequence"/>
</dbReference>
<dbReference type="InterPro" id="IPR003593">
    <property type="entry name" value="AAA+_ATPase"/>
</dbReference>
<dbReference type="InterPro" id="IPR011527">
    <property type="entry name" value="ABC1_TM_dom"/>
</dbReference>
<dbReference type="PANTHER" id="PTHR43394">
    <property type="entry name" value="ATP-DEPENDENT PERMEASE MDL1, MITOCHONDRIAL"/>
    <property type="match status" value="1"/>
</dbReference>
<dbReference type="PROSITE" id="PS50893">
    <property type="entry name" value="ABC_TRANSPORTER_2"/>
    <property type="match status" value="1"/>
</dbReference>
<evidence type="ECO:0000256" key="3">
    <source>
        <dbReference type="ARBA" id="ARBA00022475"/>
    </source>
</evidence>
<comment type="caution">
    <text evidence="12">The sequence shown here is derived from an EMBL/GenBank/DDBJ whole genome shotgun (WGS) entry which is preliminary data.</text>
</comment>
<dbReference type="InterPro" id="IPR017871">
    <property type="entry name" value="ABC_transporter-like_CS"/>
</dbReference>
<keyword evidence="5" id="KW-0547">Nucleotide-binding</keyword>
<evidence type="ECO:0000256" key="2">
    <source>
        <dbReference type="ARBA" id="ARBA00022448"/>
    </source>
</evidence>
<evidence type="ECO:0000256" key="5">
    <source>
        <dbReference type="ARBA" id="ARBA00022741"/>
    </source>
</evidence>
<keyword evidence="7 9" id="KW-1133">Transmembrane helix</keyword>
<dbReference type="PROSITE" id="PS50929">
    <property type="entry name" value="ABC_TM1F"/>
    <property type="match status" value="1"/>
</dbReference>
<dbReference type="PROSITE" id="PS00211">
    <property type="entry name" value="ABC_TRANSPORTER_1"/>
    <property type="match status" value="1"/>
</dbReference>
<feature type="domain" description="ABC transporter" evidence="10">
    <location>
        <begin position="372"/>
        <end position="606"/>
    </location>
</feature>
<evidence type="ECO:0000256" key="8">
    <source>
        <dbReference type="ARBA" id="ARBA00023136"/>
    </source>
</evidence>
<dbReference type="GO" id="GO:0005886">
    <property type="term" value="C:plasma membrane"/>
    <property type="evidence" value="ECO:0007669"/>
    <property type="project" value="UniProtKB-SubCell"/>
</dbReference>
<dbReference type="InterPro" id="IPR003439">
    <property type="entry name" value="ABC_transporter-like_ATP-bd"/>
</dbReference>
<keyword evidence="13" id="KW-1185">Reference proteome</keyword>
<feature type="domain" description="ABC transmembrane type-1" evidence="11">
    <location>
        <begin position="48"/>
        <end position="337"/>
    </location>
</feature>
<feature type="transmembrane region" description="Helical" evidence="9">
    <location>
        <begin position="192"/>
        <end position="210"/>
    </location>
</feature>
<evidence type="ECO:0000256" key="7">
    <source>
        <dbReference type="ARBA" id="ARBA00022989"/>
    </source>
</evidence>
<dbReference type="Gene3D" id="1.20.1560.10">
    <property type="entry name" value="ABC transporter type 1, transmembrane domain"/>
    <property type="match status" value="1"/>
</dbReference>
<evidence type="ECO:0000313" key="12">
    <source>
        <dbReference type="EMBL" id="TWU56143.1"/>
    </source>
</evidence>
<organism evidence="12 13">
    <name type="scientific">Rubripirellula reticaptiva</name>
    <dbReference type="NCBI Taxonomy" id="2528013"/>
    <lineage>
        <taxon>Bacteria</taxon>
        <taxon>Pseudomonadati</taxon>
        <taxon>Planctomycetota</taxon>
        <taxon>Planctomycetia</taxon>
        <taxon>Pirellulales</taxon>
        <taxon>Pirellulaceae</taxon>
        <taxon>Rubripirellula</taxon>
    </lineage>
</organism>
<reference evidence="12 13" key="1">
    <citation type="submission" date="2019-02" db="EMBL/GenBank/DDBJ databases">
        <title>Deep-cultivation of Planctomycetes and their phenomic and genomic characterization uncovers novel biology.</title>
        <authorList>
            <person name="Wiegand S."/>
            <person name="Jogler M."/>
            <person name="Boedeker C."/>
            <person name="Pinto D."/>
            <person name="Vollmers J."/>
            <person name="Rivas-Marin E."/>
            <person name="Kohn T."/>
            <person name="Peeters S.H."/>
            <person name="Heuer A."/>
            <person name="Rast P."/>
            <person name="Oberbeckmann S."/>
            <person name="Bunk B."/>
            <person name="Jeske O."/>
            <person name="Meyerdierks A."/>
            <person name="Storesund J.E."/>
            <person name="Kallscheuer N."/>
            <person name="Luecker S."/>
            <person name="Lage O.M."/>
            <person name="Pohl T."/>
            <person name="Merkel B.J."/>
            <person name="Hornburger P."/>
            <person name="Mueller R.-W."/>
            <person name="Bruemmer F."/>
            <person name="Labrenz M."/>
            <person name="Spormann A.M."/>
            <person name="Op Den Camp H."/>
            <person name="Overmann J."/>
            <person name="Amann R."/>
            <person name="Jetten M.S.M."/>
            <person name="Mascher T."/>
            <person name="Medema M.H."/>
            <person name="Devos D.P."/>
            <person name="Kaster A.-K."/>
            <person name="Ovreas L."/>
            <person name="Rohde M."/>
            <person name="Galperin M.Y."/>
            <person name="Jogler C."/>
        </authorList>
    </citation>
    <scope>NUCLEOTIDE SEQUENCE [LARGE SCALE GENOMIC DNA]</scope>
    <source>
        <strain evidence="12 13">Poly59</strain>
    </source>
</reference>
<dbReference type="Gene3D" id="3.40.50.300">
    <property type="entry name" value="P-loop containing nucleotide triphosphate hydrolases"/>
    <property type="match status" value="1"/>
</dbReference>
<dbReference type="Pfam" id="PF00005">
    <property type="entry name" value="ABC_tran"/>
    <property type="match status" value="1"/>
</dbReference>
<keyword evidence="3" id="KW-1003">Cell membrane</keyword>
<dbReference type="FunFam" id="3.40.50.300:FF:000221">
    <property type="entry name" value="Multidrug ABC transporter ATP-binding protein"/>
    <property type="match status" value="1"/>
</dbReference>